<keyword evidence="2" id="KW-0479">Metal-binding</keyword>
<proteinExistence type="inferred from homology"/>
<evidence type="ECO:0000259" key="8">
    <source>
        <dbReference type="Pfam" id="PF08646"/>
    </source>
</evidence>
<accession>A0ABD3E6D2</accession>
<keyword evidence="4" id="KW-0862">Zinc</keyword>
<evidence type="ECO:0000259" key="9">
    <source>
        <dbReference type="Pfam" id="PF16900"/>
    </source>
</evidence>
<evidence type="ECO:0000256" key="2">
    <source>
        <dbReference type="ARBA" id="ARBA00022723"/>
    </source>
</evidence>
<evidence type="ECO:0000256" key="4">
    <source>
        <dbReference type="ARBA" id="ARBA00022833"/>
    </source>
</evidence>
<dbReference type="Pfam" id="PF02721">
    <property type="entry name" value="DUF223"/>
    <property type="match status" value="1"/>
</dbReference>
<dbReference type="Pfam" id="PF16900">
    <property type="entry name" value="REPA_OB_2"/>
    <property type="match status" value="1"/>
</dbReference>
<evidence type="ECO:0000256" key="1">
    <source>
        <dbReference type="ARBA" id="ARBA00005690"/>
    </source>
</evidence>
<evidence type="ECO:0000259" key="7">
    <source>
        <dbReference type="Pfam" id="PF02721"/>
    </source>
</evidence>
<dbReference type="Gene3D" id="2.40.50.140">
    <property type="entry name" value="Nucleic acid-binding proteins"/>
    <property type="match status" value="3"/>
</dbReference>
<dbReference type="InterPro" id="IPR031657">
    <property type="entry name" value="REPA_OB_2"/>
</dbReference>
<evidence type="ECO:0000313" key="10">
    <source>
        <dbReference type="EMBL" id="KAL3649712.1"/>
    </source>
</evidence>
<dbReference type="CDD" id="cd04481">
    <property type="entry name" value="RPA1_DBD_B_like"/>
    <property type="match status" value="1"/>
</dbReference>
<dbReference type="EMBL" id="JAVIJP010000007">
    <property type="protein sequence ID" value="KAL3649712.1"/>
    <property type="molecule type" value="Genomic_DNA"/>
</dbReference>
<dbReference type="PANTHER" id="PTHR47165:SF4">
    <property type="entry name" value="OS03G0429900 PROTEIN"/>
    <property type="match status" value="1"/>
</dbReference>
<evidence type="ECO:0000313" key="11">
    <source>
        <dbReference type="Proteomes" id="UP001632038"/>
    </source>
</evidence>
<dbReference type="GO" id="GO:0003677">
    <property type="term" value="F:DNA binding"/>
    <property type="evidence" value="ECO:0007669"/>
    <property type="project" value="UniProtKB-KW"/>
</dbReference>
<dbReference type="AlphaFoldDB" id="A0ABD3E6D2"/>
<protein>
    <submittedName>
        <fullName evidence="10">Replication factor A protein 1</fullName>
    </submittedName>
</protein>
<evidence type="ECO:0000256" key="5">
    <source>
        <dbReference type="ARBA" id="ARBA00023125"/>
    </source>
</evidence>
<feature type="domain" description="Replication factor A C-terminal" evidence="8">
    <location>
        <begin position="292"/>
        <end position="401"/>
    </location>
</feature>
<organism evidence="10 11">
    <name type="scientific">Castilleja foliolosa</name>
    <dbReference type="NCBI Taxonomy" id="1961234"/>
    <lineage>
        <taxon>Eukaryota</taxon>
        <taxon>Viridiplantae</taxon>
        <taxon>Streptophyta</taxon>
        <taxon>Embryophyta</taxon>
        <taxon>Tracheophyta</taxon>
        <taxon>Spermatophyta</taxon>
        <taxon>Magnoliopsida</taxon>
        <taxon>eudicotyledons</taxon>
        <taxon>Gunneridae</taxon>
        <taxon>Pentapetalae</taxon>
        <taxon>asterids</taxon>
        <taxon>lamiids</taxon>
        <taxon>Lamiales</taxon>
        <taxon>Orobanchaceae</taxon>
        <taxon>Pedicularideae</taxon>
        <taxon>Castillejinae</taxon>
        <taxon>Castilleja</taxon>
    </lineage>
</organism>
<dbReference type="CDD" id="cd04476">
    <property type="entry name" value="RPA1_DBD_C"/>
    <property type="match status" value="1"/>
</dbReference>
<dbReference type="InterPro" id="IPR013955">
    <property type="entry name" value="Rep_factor-A_C"/>
</dbReference>
<sequence length="506" mass="58180">MDYISISDLKENSGSALIKVRVSRKWDVYTNQDMYISTEFIFVDEEANSIHAIVWPSNARQIKDKLKEGLIYFVNKFTVLPNKAKYRIIVKNDLMLELNAGTTVKMAKEDDKKIPMHAFEFVELENLEPSVDEHLLDVFGVLSAVGNVQEQNIRGGMVKILDLEIVNMTGYKVRVRLWGKFANNFKGIWSSKSKDVNIGIFTSMSVKKFASKLYLSSSNCTMFYINDDIEEITNMRMHLENSGNLTDIIGVEGQFSLDFNRPEVKSIEIVELLKLGREDRNNETTYLFTGKVIDVLTRKTWYYLSCGANCKKGLKRREDGYWCQNCNKIVKYPFPRFRLELTVEDGTGKTNVIVFDEGAEFIVKAKATDLASQEQDTENENDLIPEQIKNILGNEYSFYTKPYTFMDDKSFGIFVSIKVTNGAKVVDTHAVTDITEKQKTESSKRPQMLDSNVEQTIDSPTPTPTQVQEKQKNFRRTQLEHLELIWKENNKIFSKNKSLCTSYFLI</sequence>
<evidence type="ECO:0000256" key="6">
    <source>
        <dbReference type="SAM" id="MobiDB-lite"/>
    </source>
</evidence>
<feature type="domain" description="Replication protein A 70 kDa DNA-binding subunit B/D first OB fold" evidence="7">
    <location>
        <begin position="4"/>
        <end position="105"/>
    </location>
</feature>
<comment type="similarity">
    <text evidence="1">Belongs to the replication factor A protein 1 family.</text>
</comment>
<dbReference type="Pfam" id="PF08646">
    <property type="entry name" value="Rep_fac-A_C"/>
    <property type="match status" value="1"/>
</dbReference>
<feature type="compositionally biased region" description="Polar residues" evidence="6">
    <location>
        <begin position="449"/>
        <end position="468"/>
    </location>
</feature>
<comment type="caution">
    <text evidence="10">The sequence shown here is derived from an EMBL/GenBank/DDBJ whole genome shotgun (WGS) entry which is preliminary data.</text>
</comment>
<feature type="domain" description="Replication protein A OB" evidence="9">
    <location>
        <begin position="125"/>
        <end position="218"/>
    </location>
</feature>
<dbReference type="GO" id="GO:0008270">
    <property type="term" value="F:zinc ion binding"/>
    <property type="evidence" value="ECO:0007669"/>
    <property type="project" value="UniProtKB-KW"/>
</dbReference>
<dbReference type="CDD" id="cd04480">
    <property type="entry name" value="RPA1_DBD_A_like"/>
    <property type="match status" value="1"/>
</dbReference>
<name>A0ABD3E6D2_9LAMI</name>
<keyword evidence="5" id="KW-0238">DNA-binding</keyword>
<dbReference type="SUPFAM" id="SSF50249">
    <property type="entry name" value="Nucleic acid-binding proteins"/>
    <property type="match status" value="3"/>
</dbReference>
<dbReference type="InterPro" id="IPR047192">
    <property type="entry name" value="Euk_RPA1_DBD_C"/>
</dbReference>
<evidence type="ECO:0000256" key="3">
    <source>
        <dbReference type="ARBA" id="ARBA00022771"/>
    </source>
</evidence>
<feature type="region of interest" description="Disordered" evidence="6">
    <location>
        <begin position="437"/>
        <end position="471"/>
    </location>
</feature>
<dbReference type="PANTHER" id="PTHR47165">
    <property type="entry name" value="OS03G0429900 PROTEIN"/>
    <property type="match status" value="1"/>
</dbReference>
<dbReference type="InterPro" id="IPR003871">
    <property type="entry name" value="RFA1B/D_OB_1st"/>
</dbReference>
<reference evidence="11" key="1">
    <citation type="journal article" date="2024" name="IScience">
        <title>Strigolactones Initiate the Formation of Haustorium-like Structures in Castilleja.</title>
        <authorList>
            <person name="Buerger M."/>
            <person name="Peterson D."/>
            <person name="Chory J."/>
        </authorList>
    </citation>
    <scope>NUCLEOTIDE SEQUENCE [LARGE SCALE GENOMIC DNA]</scope>
</reference>
<keyword evidence="11" id="KW-1185">Reference proteome</keyword>
<dbReference type="InterPro" id="IPR012340">
    <property type="entry name" value="NA-bd_OB-fold"/>
</dbReference>
<gene>
    <name evidence="10" type="primary">RFA1_4</name>
    <name evidence="10" type="ORF">CASFOL_006115</name>
</gene>
<keyword evidence="3" id="KW-0863">Zinc-finger</keyword>
<dbReference type="Proteomes" id="UP001632038">
    <property type="component" value="Unassembled WGS sequence"/>
</dbReference>